<keyword evidence="12" id="KW-1185">Reference proteome</keyword>
<dbReference type="Gene3D" id="1.10.3720.10">
    <property type="entry name" value="MetI-like"/>
    <property type="match status" value="1"/>
</dbReference>
<evidence type="ECO:0000256" key="9">
    <source>
        <dbReference type="RuleBase" id="RU363032"/>
    </source>
</evidence>
<protein>
    <submittedName>
        <fullName evidence="11">Amino acid ABC transporter permease</fullName>
    </submittedName>
</protein>
<dbReference type="RefSeq" id="WP_393177069.1">
    <property type="nucleotide sequence ID" value="NZ_JBICRM010000059.1"/>
</dbReference>
<comment type="caution">
    <text evidence="11">The sequence shown here is derived from an EMBL/GenBank/DDBJ whole genome shotgun (WGS) entry which is preliminary data.</text>
</comment>
<keyword evidence="3 9" id="KW-0813">Transport</keyword>
<dbReference type="NCBIfam" id="TIGR01726">
    <property type="entry name" value="HEQRo_perm_3TM"/>
    <property type="match status" value="1"/>
</dbReference>
<dbReference type="InterPro" id="IPR000515">
    <property type="entry name" value="MetI-like"/>
</dbReference>
<keyword evidence="8 9" id="KW-0472">Membrane</keyword>
<accession>A0ABW7ATU9</accession>
<name>A0ABW7ATU9_9ACTN</name>
<gene>
    <name evidence="11" type="ORF">ACFLIM_47615</name>
</gene>
<keyword evidence="4" id="KW-1003">Cell membrane</keyword>
<dbReference type="Proteomes" id="UP001603978">
    <property type="component" value="Unassembled WGS sequence"/>
</dbReference>
<evidence type="ECO:0000256" key="8">
    <source>
        <dbReference type="ARBA" id="ARBA00023136"/>
    </source>
</evidence>
<evidence type="ECO:0000256" key="3">
    <source>
        <dbReference type="ARBA" id="ARBA00022448"/>
    </source>
</evidence>
<dbReference type="PROSITE" id="PS50928">
    <property type="entry name" value="ABC_TM1"/>
    <property type="match status" value="1"/>
</dbReference>
<comment type="subcellular location">
    <subcellularLocation>
        <location evidence="1 9">Cell membrane</location>
        <topology evidence="1 9">Multi-pass membrane protein</topology>
    </subcellularLocation>
</comment>
<evidence type="ECO:0000259" key="10">
    <source>
        <dbReference type="PROSITE" id="PS50928"/>
    </source>
</evidence>
<sequence>MMPIWVAPVARYLAAGLATTLALAAVSIAVSVVLGTVLGALRVLPSRAVRLAVRCYVEIWRGLPIIVTLFFIFFVLPVIGLRFDTFVAAAIGLCLWGSANVAEVVRGAVQSVPHGQTDAAAALGFPWGQRMRYVIFPQAVRRALPPLVGLVVNLTQQTSLATVIGVLDLLQASQRSIERLTLSSGATHAIPILAAVLVVYFVICLPLTSLSRRLERSLQRGFSRRTPGGGPG</sequence>
<evidence type="ECO:0000313" key="12">
    <source>
        <dbReference type="Proteomes" id="UP001603978"/>
    </source>
</evidence>
<dbReference type="Pfam" id="PF00528">
    <property type="entry name" value="BPD_transp_1"/>
    <property type="match status" value="1"/>
</dbReference>
<evidence type="ECO:0000256" key="5">
    <source>
        <dbReference type="ARBA" id="ARBA00022692"/>
    </source>
</evidence>
<evidence type="ECO:0000256" key="4">
    <source>
        <dbReference type="ARBA" id="ARBA00022475"/>
    </source>
</evidence>
<dbReference type="PANTHER" id="PTHR30614:SF20">
    <property type="entry name" value="GLUTAMINE TRANSPORT SYSTEM PERMEASE PROTEIN GLNP"/>
    <property type="match status" value="1"/>
</dbReference>
<dbReference type="InterPro" id="IPR043429">
    <property type="entry name" value="ArtM/GltK/GlnP/TcyL/YhdX-like"/>
</dbReference>
<keyword evidence="6" id="KW-0029">Amino-acid transport</keyword>
<dbReference type="InterPro" id="IPR010065">
    <property type="entry name" value="AA_ABC_transptr_permease_3TM"/>
</dbReference>
<comment type="similarity">
    <text evidence="2">Belongs to the binding-protein-dependent transport system permease family. HisMQ subfamily.</text>
</comment>
<dbReference type="EMBL" id="JBICRM010000059">
    <property type="protein sequence ID" value="MFG1710855.1"/>
    <property type="molecule type" value="Genomic_DNA"/>
</dbReference>
<proteinExistence type="inferred from homology"/>
<organism evidence="11 12">
    <name type="scientific">Nonomuraea marmarensis</name>
    <dbReference type="NCBI Taxonomy" id="3351344"/>
    <lineage>
        <taxon>Bacteria</taxon>
        <taxon>Bacillati</taxon>
        <taxon>Actinomycetota</taxon>
        <taxon>Actinomycetes</taxon>
        <taxon>Streptosporangiales</taxon>
        <taxon>Streptosporangiaceae</taxon>
        <taxon>Nonomuraea</taxon>
    </lineage>
</organism>
<evidence type="ECO:0000256" key="6">
    <source>
        <dbReference type="ARBA" id="ARBA00022970"/>
    </source>
</evidence>
<keyword evidence="7 9" id="KW-1133">Transmembrane helix</keyword>
<dbReference type="InterPro" id="IPR035906">
    <property type="entry name" value="MetI-like_sf"/>
</dbReference>
<feature type="transmembrane region" description="Helical" evidence="9">
    <location>
        <begin position="62"/>
        <end position="80"/>
    </location>
</feature>
<dbReference type="SUPFAM" id="SSF161098">
    <property type="entry name" value="MetI-like"/>
    <property type="match status" value="1"/>
</dbReference>
<feature type="transmembrane region" description="Helical" evidence="9">
    <location>
        <begin position="190"/>
        <end position="210"/>
    </location>
</feature>
<evidence type="ECO:0000256" key="2">
    <source>
        <dbReference type="ARBA" id="ARBA00010072"/>
    </source>
</evidence>
<evidence type="ECO:0000313" key="11">
    <source>
        <dbReference type="EMBL" id="MFG1710855.1"/>
    </source>
</evidence>
<evidence type="ECO:0000256" key="7">
    <source>
        <dbReference type="ARBA" id="ARBA00022989"/>
    </source>
</evidence>
<dbReference type="CDD" id="cd06261">
    <property type="entry name" value="TM_PBP2"/>
    <property type="match status" value="1"/>
</dbReference>
<keyword evidence="5 9" id="KW-0812">Transmembrane</keyword>
<dbReference type="PANTHER" id="PTHR30614">
    <property type="entry name" value="MEMBRANE COMPONENT OF AMINO ACID ABC TRANSPORTER"/>
    <property type="match status" value="1"/>
</dbReference>
<feature type="transmembrane region" description="Helical" evidence="9">
    <location>
        <begin position="12"/>
        <end position="41"/>
    </location>
</feature>
<reference evidence="11 12" key="1">
    <citation type="submission" date="2024-10" db="EMBL/GenBank/DDBJ databases">
        <authorList>
            <person name="Topkara A.R."/>
            <person name="Saygin H."/>
        </authorList>
    </citation>
    <scope>NUCLEOTIDE SEQUENCE [LARGE SCALE GENOMIC DNA]</scope>
    <source>
        <strain evidence="11 12">M3C6</strain>
    </source>
</reference>
<feature type="domain" description="ABC transmembrane type-1" evidence="10">
    <location>
        <begin position="17"/>
        <end position="211"/>
    </location>
</feature>
<evidence type="ECO:0000256" key="1">
    <source>
        <dbReference type="ARBA" id="ARBA00004651"/>
    </source>
</evidence>